<feature type="chain" id="PRO_5045809550" evidence="2">
    <location>
        <begin position="21"/>
        <end position="246"/>
    </location>
</feature>
<keyword evidence="4" id="KW-1185">Reference proteome</keyword>
<dbReference type="EMBL" id="JBHSAS010000006">
    <property type="protein sequence ID" value="MFC4026728.1"/>
    <property type="molecule type" value="Genomic_DNA"/>
</dbReference>
<evidence type="ECO:0000313" key="3">
    <source>
        <dbReference type="EMBL" id="MFC4026728.1"/>
    </source>
</evidence>
<dbReference type="NCBIfam" id="TIGR01200">
    <property type="entry name" value="GLPGLI"/>
    <property type="match status" value="1"/>
</dbReference>
<dbReference type="Proteomes" id="UP001595793">
    <property type="component" value="Unassembled WGS sequence"/>
</dbReference>
<feature type="region of interest" description="Disordered" evidence="1">
    <location>
        <begin position="223"/>
        <end position="246"/>
    </location>
</feature>
<name>A0ABV8H6U0_9FLAO</name>
<proteinExistence type="predicted"/>
<sequence length="246" mass="28119">MLKRKIIILFLFGLKFSAFSQSFSGEITYNVKLGYKPLNDKDEKYKRGSSIIADIVESSQKDIEAIKTKLKFNSVVAVYSMEQQMERDVSSKFEAATAMLKLNNTFYQFQKDKLLLKQTEAFDKTFLIKSSWDMNWEISKETKSINGYRCFKATTTEVVKNRSGVFESPVVAWFTPEIPNEYGPIGYGGLPGLILKLEVKSNFPAQYEAESIEISKKALKIKKPSGEEISEKEMNKKYEQSVGNRL</sequence>
<dbReference type="RefSeq" id="WP_290235758.1">
    <property type="nucleotide sequence ID" value="NZ_JAUFPZ010000002.1"/>
</dbReference>
<evidence type="ECO:0000313" key="4">
    <source>
        <dbReference type="Proteomes" id="UP001595793"/>
    </source>
</evidence>
<protein>
    <submittedName>
        <fullName evidence="3">GLPGLI family protein</fullName>
    </submittedName>
</protein>
<feature type="signal peptide" evidence="2">
    <location>
        <begin position="1"/>
        <end position="20"/>
    </location>
</feature>
<reference evidence="4" key="1">
    <citation type="journal article" date="2019" name="Int. J. Syst. Evol. Microbiol.">
        <title>The Global Catalogue of Microorganisms (GCM) 10K type strain sequencing project: providing services to taxonomists for standard genome sequencing and annotation.</title>
        <authorList>
            <consortium name="The Broad Institute Genomics Platform"/>
            <consortium name="The Broad Institute Genome Sequencing Center for Infectious Disease"/>
            <person name="Wu L."/>
            <person name="Ma J."/>
        </authorList>
    </citation>
    <scope>NUCLEOTIDE SEQUENCE [LARGE SCALE GENOMIC DNA]</scope>
    <source>
        <strain evidence="4">CECT 9128</strain>
    </source>
</reference>
<gene>
    <name evidence="3" type="ORF">ACFOS1_04885</name>
</gene>
<accession>A0ABV8H6U0</accession>
<evidence type="ECO:0000256" key="2">
    <source>
        <dbReference type="SAM" id="SignalP"/>
    </source>
</evidence>
<feature type="compositionally biased region" description="Basic and acidic residues" evidence="1">
    <location>
        <begin position="224"/>
        <end position="239"/>
    </location>
</feature>
<dbReference type="Pfam" id="PF09697">
    <property type="entry name" value="Porph_ging"/>
    <property type="match status" value="1"/>
</dbReference>
<organism evidence="3 4">
    <name type="scientific">Zunongwangia endophytica</name>
    <dbReference type="NCBI Taxonomy" id="1808945"/>
    <lineage>
        <taxon>Bacteria</taxon>
        <taxon>Pseudomonadati</taxon>
        <taxon>Bacteroidota</taxon>
        <taxon>Flavobacteriia</taxon>
        <taxon>Flavobacteriales</taxon>
        <taxon>Flavobacteriaceae</taxon>
        <taxon>Zunongwangia</taxon>
    </lineage>
</organism>
<evidence type="ECO:0000256" key="1">
    <source>
        <dbReference type="SAM" id="MobiDB-lite"/>
    </source>
</evidence>
<comment type="caution">
    <text evidence="3">The sequence shown here is derived from an EMBL/GenBank/DDBJ whole genome shotgun (WGS) entry which is preliminary data.</text>
</comment>
<dbReference type="InterPro" id="IPR005901">
    <property type="entry name" value="GLPGLI"/>
</dbReference>
<keyword evidence="2" id="KW-0732">Signal</keyword>